<dbReference type="PRINTS" id="PR00359">
    <property type="entry name" value="BP450"/>
</dbReference>
<organism evidence="4 5">
    <name type="scientific">Streptomyces tubbatahanensis</name>
    <dbReference type="NCBI Taxonomy" id="2923272"/>
    <lineage>
        <taxon>Bacteria</taxon>
        <taxon>Bacillati</taxon>
        <taxon>Actinomycetota</taxon>
        <taxon>Actinomycetes</taxon>
        <taxon>Kitasatosporales</taxon>
        <taxon>Streptomycetaceae</taxon>
        <taxon>Streptomyces</taxon>
    </lineage>
</organism>
<dbReference type="Gene3D" id="1.10.630.10">
    <property type="entry name" value="Cytochrome P450"/>
    <property type="match status" value="1"/>
</dbReference>
<keyword evidence="2" id="KW-0560">Oxidoreductase</keyword>
<evidence type="ECO:0000313" key="5">
    <source>
        <dbReference type="Proteomes" id="UP001202244"/>
    </source>
</evidence>
<feature type="compositionally biased region" description="Acidic residues" evidence="3">
    <location>
        <begin position="401"/>
        <end position="412"/>
    </location>
</feature>
<keyword evidence="5" id="KW-1185">Reference proteome</keyword>
<feature type="region of interest" description="Disordered" evidence="3">
    <location>
        <begin position="1"/>
        <end position="24"/>
    </location>
</feature>
<feature type="compositionally biased region" description="Basic and acidic residues" evidence="3">
    <location>
        <begin position="413"/>
        <end position="426"/>
    </location>
</feature>
<dbReference type="CDD" id="cd00302">
    <property type="entry name" value="cytochrome_P450"/>
    <property type="match status" value="1"/>
</dbReference>
<dbReference type="InterPro" id="IPR017972">
    <property type="entry name" value="Cyt_P450_CS"/>
</dbReference>
<name>A0ABY3XZ71_9ACTN</name>
<evidence type="ECO:0000256" key="3">
    <source>
        <dbReference type="SAM" id="MobiDB-lite"/>
    </source>
</evidence>
<keyword evidence="2" id="KW-0479">Metal-binding</keyword>
<dbReference type="PROSITE" id="PS00086">
    <property type="entry name" value="CYTOCHROME_P450"/>
    <property type="match status" value="1"/>
</dbReference>
<dbReference type="Proteomes" id="UP001202244">
    <property type="component" value="Chromosome"/>
</dbReference>
<reference evidence="4 5" key="1">
    <citation type="journal article" date="2023" name="Microbiol. Spectr.">
        <title>Synergy between Genome Mining, Metabolomics, and Bioinformatics Uncovers Antibacterial Chlorinated Carbazole Alkaloids and Their Biosynthetic Gene Cluster from Streptomyces tubbatahanensis sp. nov., a Novel Actinomycete Isolated from Sulu Sea, Philippines.</title>
        <authorList>
            <person name="Tenebro C.P."/>
            <person name="Trono D.J.V.L."/>
            <person name="Balida L.A.P."/>
            <person name="Bayog L.K.A."/>
            <person name="Bruna J.R."/>
            <person name="Sabido E.M."/>
            <person name="Caspe D.P.C."/>
            <person name="de Los Santos E.L.C."/>
            <person name="Saludes J.P."/>
            <person name="Dalisay D.S."/>
        </authorList>
    </citation>
    <scope>NUCLEOTIDE SEQUENCE [LARGE SCALE GENOMIC DNA]</scope>
    <source>
        <strain evidence="4 5">DSD3025</strain>
    </source>
</reference>
<dbReference type="EMBL" id="CP093846">
    <property type="protein sequence ID" value="UNS99856.1"/>
    <property type="molecule type" value="Genomic_DNA"/>
</dbReference>
<dbReference type="PANTHER" id="PTHR46696:SF1">
    <property type="entry name" value="CYTOCHROME P450 YJIB-RELATED"/>
    <property type="match status" value="1"/>
</dbReference>
<feature type="region of interest" description="Disordered" evidence="3">
    <location>
        <begin position="393"/>
        <end position="426"/>
    </location>
</feature>
<evidence type="ECO:0000256" key="2">
    <source>
        <dbReference type="RuleBase" id="RU000461"/>
    </source>
</evidence>
<dbReference type="Pfam" id="PF00067">
    <property type="entry name" value="p450"/>
    <property type="match status" value="1"/>
</dbReference>
<dbReference type="InterPro" id="IPR002397">
    <property type="entry name" value="Cyt_P450_B"/>
</dbReference>
<dbReference type="InterPro" id="IPR036396">
    <property type="entry name" value="Cyt_P450_sf"/>
</dbReference>
<accession>A0ABY3XZ71</accession>
<keyword evidence="2" id="KW-0408">Iron</keyword>
<comment type="similarity">
    <text evidence="1 2">Belongs to the cytochrome P450 family.</text>
</comment>
<proteinExistence type="inferred from homology"/>
<keyword evidence="2" id="KW-0349">Heme</keyword>
<evidence type="ECO:0000256" key="1">
    <source>
        <dbReference type="ARBA" id="ARBA00010617"/>
    </source>
</evidence>
<keyword evidence="2" id="KW-0503">Monooxygenase</keyword>
<dbReference type="InterPro" id="IPR001128">
    <property type="entry name" value="Cyt_P450"/>
</dbReference>
<protein>
    <submittedName>
        <fullName evidence="4">Cytochrome P450</fullName>
    </submittedName>
</protein>
<dbReference type="PANTHER" id="PTHR46696">
    <property type="entry name" value="P450, PUTATIVE (EUROFUNG)-RELATED"/>
    <property type="match status" value="1"/>
</dbReference>
<sequence length="426" mass="46394">MESAGERSGRKTAPVEKGTGRCPVRHDADGVWRVATYDTGRAALRAGGTLQAGLGIETVEKLPASVRRPVLYRDGPEHREHRRQTARYFTPRRVSEHYRDLMIRVADQQLARLRQAGSAQLSDLSFALAAEVTAGVIGLTESRPGLLRRLERFFPDTFEEPSYTSLRGLRFMLLRNTAWLGLYFGDVRPAVRARRRTRRDDLLSHLLDEGCTAGEILGECVTFAAAGMITTREFVNVAAWHLFGDDALREEYLSADEAGRHAVLHEILRLEPVVSALHRRTTAALDLPDGDGATVTVPSGSLVEIRVDDANLDTDAFGAAPERVCPARGADGHVPGPGLSFGDGPHKCPGAAVAIQETDIFLTRLFALPGLRTRGEPTVRVKESLGSYEVRGLVVTVDPDQGPDDQGPDDQGPDDRGPDGRVQAEA</sequence>
<dbReference type="RefSeq" id="WP_242755790.1">
    <property type="nucleotide sequence ID" value="NZ_CP093846.1"/>
</dbReference>
<gene>
    <name evidence="4" type="ORF">MMF93_27945</name>
</gene>
<dbReference type="SUPFAM" id="SSF48264">
    <property type="entry name" value="Cytochrome P450"/>
    <property type="match status" value="1"/>
</dbReference>
<evidence type="ECO:0000313" key="4">
    <source>
        <dbReference type="EMBL" id="UNS99856.1"/>
    </source>
</evidence>